<keyword evidence="3" id="KW-1185">Reference proteome</keyword>
<gene>
    <name evidence="2" type="ORF">Prubr_68490</name>
</gene>
<organism evidence="2 3">
    <name type="scientific">Polymorphospora rubra</name>
    <dbReference type="NCBI Taxonomy" id="338584"/>
    <lineage>
        <taxon>Bacteria</taxon>
        <taxon>Bacillati</taxon>
        <taxon>Actinomycetota</taxon>
        <taxon>Actinomycetes</taxon>
        <taxon>Micromonosporales</taxon>
        <taxon>Micromonosporaceae</taxon>
        <taxon>Polymorphospora</taxon>
    </lineage>
</organism>
<evidence type="ECO:0000313" key="3">
    <source>
        <dbReference type="Proteomes" id="UP000680866"/>
    </source>
</evidence>
<dbReference type="RefSeq" id="WP_212819362.1">
    <property type="nucleotide sequence ID" value="NZ_AP023359.1"/>
</dbReference>
<evidence type="ECO:0000256" key="1">
    <source>
        <dbReference type="SAM" id="MobiDB-lite"/>
    </source>
</evidence>
<evidence type="ECO:0000313" key="2">
    <source>
        <dbReference type="EMBL" id="BCJ69828.1"/>
    </source>
</evidence>
<sequence>MSAESTGSAEPETRVAAATEPAALCEPRPAADPAPGATTPPGPGGDTGTDADAGAGGSGPAVLAEADALPLLRAGAFELEGRLVDASNTTLRGFVTLDGVTARCVYKPIRGERPLWDFPDGTLAGREVAAYLVSRATGWDLVPPTVLRDGPLGPGACQLWIDEPADGSPPVGFVPAFELPADWFRVAAARDDEGNAYALAHADDPRLARLAVLDAVINNADRKGGHILVGPDGRIYGVDHGISFHVEDKLRTVLWGWSGRRLPAEAVGMLDHLAAALAGPLADDLAEHLTITEVTRTAERVRRLRDTGRFPPPPQDWPAVPWPPM</sequence>
<dbReference type="Proteomes" id="UP000680866">
    <property type="component" value="Chromosome"/>
</dbReference>
<reference evidence="2" key="1">
    <citation type="submission" date="2020-08" db="EMBL/GenBank/DDBJ databases">
        <title>Whole genome shotgun sequence of Polymorphospora rubra NBRC 101157.</title>
        <authorList>
            <person name="Komaki H."/>
            <person name="Tamura T."/>
        </authorList>
    </citation>
    <scope>NUCLEOTIDE SEQUENCE</scope>
    <source>
        <strain evidence="2">NBRC 101157</strain>
    </source>
</reference>
<dbReference type="EMBL" id="AP023359">
    <property type="protein sequence ID" value="BCJ69828.1"/>
    <property type="molecule type" value="Genomic_DNA"/>
</dbReference>
<keyword evidence="2" id="KW-0418">Kinase</keyword>
<dbReference type="AlphaFoldDB" id="A0A810ND69"/>
<keyword evidence="2" id="KW-0808">Transferase</keyword>
<feature type="region of interest" description="Disordered" evidence="1">
    <location>
        <begin position="1"/>
        <end position="59"/>
    </location>
</feature>
<dbReference type="GO" id="GO:0016301">
    <property type="term" value="F:kinase activity"/>
    <property type="evidence" value="ECO:0007669"/>
    <property type="project" value="UniProtKB-KW"/>
</dbReference>
<feature type="compositionally biased region" description="Pro residues" evidence="1">
    <location>
        <begin position="310"/>
        <end position="325"/>
    </location>
</feature>
<dbReference type="KEGG" id="pry:Prubr_68490"/>
<protein>
    <submittedName>
        <fullName evidence="2">Phosphatidylinositol kinase</fullName>
    </submittedName>
</protein>
<proteinExistence type="predicted"/>
<dbReference type="NCBIfam" id="TIGR03843">
    <property type="entry name" value="SCO1664 family protein"/>
    <property type="match status" value="1"/>
</dbReference>
<name>A0A810ND69_9ACTN</name>
<accession>A0A810ND69</accession>
<feature type="region of interest" description="Disordered" evidence="1">
    <location>
        <begin position="306"/>
        <end position="325"/>
    </location>
</feature>
<dbReference type="InterPro" id="IPR022292">
    <property type="entry name" value="CHP03843"/>
</dbReference>